<dbReference type="Pfam" id="PF05016">
    <property type="entry name" value="ParE_toxin"/>
    <property type="match status" value="1"/>
</dbReference>
<dbReference type="RefSeq" id="WP_280757025.1">
    <property type="nucleotide sequence ID" value="NZ_JARXXW010000027.1"/>
</dbReference>
<dbReference type="Proteomes" id="UP001161160">
    <property type="component" value="Unassembled WGS sequence"/>
</dbReference>
<gene>
    <name evidence="3" type="ORF">M2127_002111</name>
</gene>
<dbReference type="PANTHER" id="PTHR35601">
    <property type="entry name" value="TOXIN RELE"/>
    <property type="match status" value="1"/>
</dbReference>
<reference evidence="3" key="1">
    <citation type="submission" date="2023-04" db="EMBL/GenBank/DDBJ databases">
        <title>Genome Encyclopedia of Bacteria and Archaea VI: Functional Genomics of Type Strains.</title>
        <authorList>
            <person name="Whitman W."/>
        </authorList>
    </citation>
    <scope>NUCLEOTIDE SEQUENCE</scope>
    <source>
        <strain evidence="3">Enz.4-51</strain>
    </source>
</reference>
<dbReference type="InterPro" id="IPR007712">
    <property type="entry name" value="RelE/ParE_toxin"/>
</dbReference>
<proteinExistence type="inferred from homology"/>
<protein>
    <submittedName>
        <fullName evidence="3">mRNA interferase RelE/StbE</fullName>
    </submittedName>
</protein>
<dbReference type="Gene3D" id="3.30.2310.20">
    <property type="entry name" value="RelE-like"/>
    <property type="match status" value="1"/>
</dbReference>
<dbReference type="InterPro" id="IPR035093">
    <property type="entry name" value="RelE/ParE_toxin_dom_sf"/>
</dbReference>
<dbReference type="PANTHER" id="PTHR35601:SF1">
    <property type="entry name" value="TOXIN RELE"/>
    <property type="match status" value="1"/>
</dbReference>
<evidence type="ECO:0000313" key="4">
    <source>
        <dbReference type="Proteomes" id="UP001161160"/>
    </source>
</evidence>
<accession>A0AA43MBM1</accession>
<sequence length="89" mass="10484">MAWIIKYTESSSKQLKKLDKQTALRVLDYMDERVAILDDPRALGKNLKGHKLGEYWRYRVGDIRVICNIVDGQMMVLVIEIGNRREVYR</sequence>
<dbReference type="EMBL" id="JARXYA010000014">
    <property type="protein sequence ID" value="MDH6504782.1"/>
    <property type="molecule type" value="Genomic_DNA"/>
</dbReference>
<evidence type="ECO:0000313" key="3">
    <source>
        <dbReference type="EMBL" id="MDH6504782.1"/>
    </source>
</evidence>
<comment type="caution">
    <text evidence="3">The sequence shown here is derived from an EMBL/GenBank/DDBJ whole genome shotgun (WGS) entry which is preliminary data.</text>
</comment>
<keyword evidence="2" id="KW-1277">Toxin-antitoxin system</keyword>
<dbReference type="AlphaFoldDB" id="A0AA43MBM1"/>
<name>A0AA43MBM1_9BURK</name>
<keyword evidence="4" id="KW-1185">Reference proteome</keyword>
<dbReference type="SUPFAM" id="SSF143011">
    <property type="entry name" value="RelE-like"/>
    <property type="match status" value="1"/>
</dbReference>
<evidence type="ECO:0000256" key="2">
    <source>
        <dbReference type="ARBA" id="ARBA00022649"/>
    </source>
</evidence>
<evidence type="ECO:0000256" key="1">
    <source>
        <dbReference type="ARBA" id="ARBA00006226"/>
    </source>
</evidence>
<comment type="similarity">
    <text evidence="1">Belongs to the RelE toxin family.</text>
</comment>
<organism evidence="3 4">
    <name type="scientific">Polynucleobacter sphagniphilus</name>
    <dbReference type="NCBI Taxonomy" id="1743169"/>
    <lineage>
        <taxon>Bacteria</taxon>
        <taxon>Pseudomonadati</taxon>
        <taxon>Pseudomonadota</taxon>
        <taxon>Betaproteobacteria</taxon>
        <taxon>Burkholderiales</taxon>
        <taxon>Burkholderiaceae</taxon>
        <taxon>Polynucleobacter</taxon>
    </lineage>
</organism>